<dbReference type="AlphaFoldDB" id="A0A4P7L9P4"/>
<evidence type="ECO:0000256" key="2">
    <source>
        <dbReference type="ARBA" id="ARBA00022723"/>
    </source>
</evidence>
<evidence type="ECO:0000256" key="4">
    <source>
        <dbReference type="ARBA" id="ARBA00022833"/>
    </source>
</evidence>
<keyword evidence="9" id="KW-0966">Cell projection</keyword>
<evidence type="ECO:0000313" key="12">
    <source>
        <dbReference type="Proteomes" id="UP001177592"/>
    </source>
</evidence>
<evidence type="ECO:0000313" key="9">
    <source>
        <dbReference type="EMBL" id="QBY46548.1"/>
    </source>
</evidence>
<dbReference type="Proteomes" id="UP000295134">
    <property type="component" value="Plasmid pArsFIN8"/>
</dbReference>
<keyword evidence="6" id="KW-0238">DNA-binding</keyword>
<dbReference type="GeneID" id="39751019"/>
<dbReference type="InterPro" id="IPR007944">
    <property type="entry name" value="FlhC"/>
</dbReference>
<keyword evidence="2" id="KW-0479">Metal-binding</keyword>
<protein>
    <submittedName>
        <fullName evidence="9">Flagellar transcriptional regulator FlhC</fullName>
    </submittedName>
    <submittedName>
        <fullName evidence="10">FlhC family transcriptional regulator</fullName>
    </submittedName>
</protein>
<geneLocation type="plasmid" evidence="10 12">
    <name>paNv_CAN3</name>
</geneLocation>
<organism evidence="9 11">
    <name type="scientific">Arsenophonus nasoniae</name>
    <name type="common">son-killer infecting Nasonia vitripennis</name>
    <dbReference type="NCBI Taxonomy" id="638"/>
    <lineage>
        <taxon>Bacteria</taxon>
        <taxon>Pseudomonadati</taxon>
        <taxon>Pseudomonadota</taxon>
        <taxon>Gammaproteobacteria</taxon>
        <taxon>Enterobacterales</taxon>
        <taxon>Morganellaceae</taxon>
        <taxon>Arsenophonus</taxon>
    </lineage>
</organism>
<evidence type="ECO:0000313" key="10">
    <source>
        <dbReference type="EMBL" id="WGM08440.1"/>
    </source>
</evidence>
<keyword evidence="1" id="KW-0963">Cytoplasm</keyword>
<dbReference type="Pfam" id="PF05280">
    <property type="entry name" value="FlhC"/>
    <property type="match status" value="1"/>
</dbReference>
<dbReference type="GO" id="GO:1902208">
    <property type="term" value="P:regulation of bacterial-type flagellum assembly"/>
    <property type="evidence" value="ECO:0007669"/>
    <property type="project" value="InterPro"/>
</dbReference>
<evidence type="ECO:0000256" key="8">
    <source>
        <dbReference type="ARBA" id="ARBA00023163"/>
    </source>
</evidence>
<geneLocation type="plasmid" evidence="11">
    <name>parsfin8</name>
</geneLocation>
<keyword evidence="4" id="KW-0862">Zinc</keyword>
<accession>A0A4P7L9P4</accession>
<keyword evidence="3" id="KW-1005">Bacterial flagellum biogenesis</keyword>
<dbReference type="SUPFAM" id="SSF160930">
    <property type="entry name" value="FlhC-like"/>
    <property type="match status" value="1"/>
</dbReference>
<keyword evidence="8" id="KW-0804">Transcription</keyword>
<keyword evidence="9" id="KW-0614">Plasmid</keyword>
<dbReference type="GO" id="GO:0045893">
    <property type="term" value="P:positive regulation of DNA-templated transcription"/>
    <property type="evidence" value="ECO:0007669"/>
    <property type="project" value="InterPro"/>
</dbReference>
<evidence type="ECO:0000256" key="6">
    <source>
        <dbReference type="ARBA" id="ARBA00023125"/>
    </source>
</evidence>
<dbReference type="RefSeq" id="WP_026823128.1">
    <property type="nucleotide sequence ID" value="NZ_CP038620.1"/>
</dbReference>
<name>A0A4P7L9P4_9GAMM</name>
<dbReference type="GO" id="GO:0044781">
    <property type="term" value="P:bacterial-type flagellum organization"/>
    <property type="evidence" value="ECO:0007669"/>
    <property type="project" value="UniProtKB-KW"/>
</dbReference>
<sequence length="177" mass="20200">MLLIMPDEAGLAVEMIKLGFRKAIILSEIPSLSSSAFDCLKNEAGLSGNGYDEKRLRRLKKVNRVFVDDNLKKHGSLFLYVYLIMASNPKNKMNIEELVSAYSSYRELYNVHCNSYNDTLKSEMIDANMAWQIATAYRSDVIDLVGCFYCRNKYMYLTCNADTVCNMKCAFCGKSHY</sequence>
<proteinExistence type="predicted"/>
<keyword evidence="9" id="KW-0969">Cilium</keyword>
<keyword evidence="5" id="KW-0805">Transcription regulation</keyword>
<reference evidence="10" key="2">
    <citation type="submission" date="2023-04" db="EMBL/GenBank/DDBJ databases">
        <title>Genome dynamics across the evolutionary transition to endosymbiosis.</title>
        <authorList>
            <person name="Siozios S."/>
            <person name="Nadal-Jimenez P."/>
            <person name="Azagi T."/>
            <person name="Sprong H."/>
            <person name="Frost C.L."/>
            <person name="Parratt S.R."/>
            <person name="Taylor G."/>
            <person name="Brettell L."/>
            <person name="Lew K.C."/>
            <person name="Croft L."/>
            <person name="King K.C."/>
            <person name="Brockhurst M.A."/>
            <person name="Hypsa V."/>
            <person name="Novakova E."/>
            <person name="Darby A.C."/>
            <person name="Hurst G.D.D."/>
        </authorList>
    </citation>
    <scope>NUCLEOTIDE SEQUENCE</scope>
    <source>
        <strain evidence="10">ANv_CAN</strain>
        <plasmid evidence="10">paNv_CAN3</plasmid>
    </source>
</reference>
<dbReference type="GO" id="GO:0003677">
    <property type="term" value="F:DNA binding"/>
    <property type="evidence" value="ECO:0007669"/>
    <property type="project" value="UniProtKB-KW"/>
</dbReference>
<evidence type="ECO:0000256" key="3">
    <source>
        <dbReference type="ARBA" id="ARBA00022795"/>
    </source>
</evidence>
<evidence type="ECO:0000256" key="5">
    <source>
        <dbReference type="ARBA" id="ARBA00023015"/>
    </source>
</evidence>
<evidence type="ECO:0000256" key="1">
    <source>
        <dbReference type="ARBA" id="ARBA00022490"/>
    </source>
</evidence>
<keyword evidence="12" id="KW-1185">Reference proteome</keyword>
<keyword evidence="9" id="KW-0282">Flagellum</keyword>
<dbReference type="EMBL" id="CP038620">
    <property type="protein sequence ID" value="QBY46548.1"/>
    <property type="molecule type" value="Genomic_DNA"/>
</dbReference>
<dbReference type="EMBL" id="CP123526">
    <property type="protein sequence ID" value="WGM08440.1"/>
    <property type="molecule type" value="Genomic_DNA"/>
</dbReference>
<dbReference type="Proteomes" id="UP001177592">
    <property type="component" value="Plasmid paNv_CAN3"/>
</dbReference>
<keyword evidence="7" id="KW-0010">Activator</keyword>
<dbReference type="KEGG" id="ans:ArsFIN_51590"/>
<evidence type="ECO:0000256" key="7">
    <source>
        <dbReference type="ARBA" id="ARBA00023159"/>
    </source>
</evidence>
<dbReference type="GO" id="GO:0046872">
    <property type="term" value="F:metal ion binding"/>
    <property type="evidence" value="ECO:0007669"/>
    <property type="project" value="UniProtKB-KW"/>
</dbReference>
<gene>
    <name evidence="9" type="primary">flhC_2</name>
    <name evidence="9" type="ORF">ArsFIN_51590</name>
    <name evidence="10" type="ORF">QE258_23710</name>
</gene>
<evidence type="ECO:0000313" key="11">
    <source>
        <dbReference type="Proteomes" id="UP000295134"/>
    </source>
</evidence>
<reference evidence="9 11" key="1">
    <citation type="submission" date="2019-03" db="EMBL/GenBank/DDBJ databases">
        <title>Long-read sequencing reveals hyperdense prophage content in a complex bacterial symbiont genome.</title>
        <authorList>
            <person name="Frost C.L."/>
            <person name="Siozios S."/>
            <person name="Nadal-Jimenez P."/>
            <person name="Brockhurst M.A."/>
            <person name="King K.C."/>
            <person name="Darby A.C."/>
            <person name="Hurst G.D.D."/>
        </authorList>
    </citation>
    <scope>NUCLEOTIDE SEQUENCE [LARGE SCALE GENOMIC DNA]</scope>
    <source>
        <strain evidence="9 11">FIN</strain>
        <plasmid evidence="9">pArsFIN8</plasmid>
        <plasmid evidence="11">parsfin8</plasmid>
    </source>
</reference>
<geneLocation type="plasmid" evidence="9">
    <name>pArsFIN8</name>
</geneLocation>